<sequence length="67" mass="7394">MKKVTESPFPSLSALQGCSGNDMICLNSKWRPNHEQQIPTTVHSQEGFWDLSLNLRVGATALHTTAL</sequence>
<organism evidence="1 2">
    <name type="scientific">Fusarium oxysporum NRRL 32931</name>
    <dbReference type="NCBI Taxonomy" id="660029"/>
    <lineage>
        <taxon>Eukaryota</taxon>
        <taxon>Fungi</taxon>
        <taxon>Dikarya</taxon>
        <taxon>Ascomycota</taxon>
        <taxon>Pezizomycotina</taxon>
        <taxon>Sordariomycetes</taxon>
        <taxon>Hypocreomycetidae</taxon>
        <taxon>Hypocreales</taxon>
        <taxon>Nectriaceae</taxon>
        <taxon>Fusarium</taxon>
        <taxon>Fusarium oxysporum species complex</taxon>
    </lineage>
</organism>
<gene>
    <name evidence="1" type="ORF">FOYG_08896</name>
</gene>
<dbReference type="HOGENOM" id="CLU_2812401_0_0_1"/>
<dbReference type="EMBL" id="JH717843">
    <property type="protein sequence ID" value="EWY91988.1"/>
    <property type="molecule type" value="Genomic_DNA"/>
</dbReference>
<dbReference type="Proteomes" id="UP000030753">
    <property type="component" value="Unassembled WGS sequence"/>
</dbReference>
<dbReference type="PROSITE" id="PS51257">
    <property type="entry name" value="PROKAR_LIPOPROTEIN"/>
    <property type="match status" value="1"/>
</dbReference>
<dbReference type="AlphaFoldDB" id="W9IAQ5"/>
<evidence type="ECO:0000313" key="1">
    <source>
        <dbReference type="EMBL" id="EWY91988.1"/>
    </source>
</evidence>
<protein>
    <submittedName>
        <fullName evidence="1">Uncharacterized protein</fullName>
    </submittedName>
</protein>
<accession>W9IAQ5</accession>
<name>W9IAQ5_FUSOX</name>
<proteinExistence type="predicted"/>
<reference evidence="1 2" key="1">
    <citation type="submission" date="2011-06" db="EMBL/GenBank/DDBJ databases">
        <title>The Genome Sequence of Fusarium oxysporum FOSC 3-a.</title>
        <authorList>
            <consortium name="The Broad Institute Genome Sequencing Platform"/>
            <person name="Ma L.-J."/>
            <person name="Gale L.R."/>
            <person name="Schwartz D.C."/>
            <person name="Zhou S."/>
            <person name="Corby-Kistler H."/>
            <person name="Young S.K."/>
            <person name="Zeng Q."/>
            <person name="Gargeya S."/>
            <person name="Fitzgerald M."/>
            <person name="Haas B."/>
            <person name="Abouelleil A."/>
            <person name="Alvarado L."/>
            <person name="Arachchi H.M."/>
            <person name="Berlin A."/>
            <person name="Brown A."/>
            <person name="Chapman S.B."/>
            <person name="Chen Z."/>
            <person name="Dunbar C."/>
            <person name="Freedman E."/>
            <person name="Gearin G."/>
            <person name="Gellesch M."/>
            <person name="Goldberg J."/>
            <person name="Griggs A."/>
            <person name="Gujja S."/>
            <person name="Heiman D."/>
            <person name="Howarth C."/>
            <person name="Larson L."/>
            <person name="Lui A."/>
            <person name="MacDonald P.J.P."/>
            <person name="Mehta T."/>
            <person name="Montmayeur A."/>
            <person name="Murphy C."/>
            <person name="Neiman D."/>
            <person name="Pearson M."/>
            <person name="Priest M."/>
            <person name="Roberts A."/>
            <person name="Saif S."/>
            <person name="Shea T."/>
            <person name="Shenoy N."/>
            <person name="Sisk P."/>
            <person name="Stolte C."/>
            <person name="Sykes S."/>
            <person name="Wortman J."/>
            <person name="Nusbaum C."/>
            <person name="Birren B."/>
        </authorList>
    </citation>
    <scope>NUCLEOTIDE SEQUENCE [LARGE SCALE GENOMIC DNA]</scope>
    <source>
        <strain evidence="2">FOSC 3-a</strain>
    </source>
</reference>
<evidence type="ECO:0000313" key="2">
    <source>
        <dbReference type="Proteomes" id="UP000030753"/>
    </source>
</evidence>